<evidence type="ECO:0000256" key="1">
    <source>
        <dbReference type="SAM" id="SignalP"/>
    </source>
</evidence>
<proteinExistence type="predicted"/>
<reference evidence="2 3" key="1">
    <citation type="submission" date="2019-07" db="EMBL/GenBank/DDBJ databases">
        <title>Draft genome for Aliikangiella sp. M105.</title>
        <authorList>
            <person name="Wang G."/>
        </authorList>
    </citation>
    <scope>NUCLEOTIDE SEQUENCE [LARGE SCALE GENOMIC DNA]</scope>
    <source>
        <strain evidence="2 3">M105</strain>
    </source>
</reference>
<evidence type="ECO:0000313" key="2">
    <source>
        <dbReference type="EMBL" id="TQV87314.1"/>
    </source>
</evidence>
<protein>
    <recommendedName>
        <fullName evidence="4">Carboxypeptidase regulatory-like domain-containing protein</fullName>
    </recommendedName>
</protein>
<comment type="caution">
    <text evidence="2">The sequence shown here is derived from an EMBL/GenBank/DDBJ whole genome shotgun (WGS) entry which is preliminary data.</text>
</comment>
<sequence length="169" mass="18467">MSKAKKTTVFSRILLCLLSLYIAGCTNPEQTKKETPSGDKKPIAAIENKTIKESTSGEASAMDKTSSDANQLIGVTGITKMEKACGSLPTVDQSSCSGEELTAMRLTITHEQSSQEFNLTTDKNGQVKLKLPAGRYRVNVHKLLSVNPEHFEISEQQNEFSLTFTARLP</sequence>
<accession>A0A545UCW9</accession>
<dbReference type="RefSeq" id="WP_142893930.1">
    <property type="nucleotide sequence ID" value="NZ_ML660164.1"/>
</dbReference>
<feature type="signal peptide" evidence="1">
    <location>
        <begin position="1"/>
        <end position="22"/>
    </location>
</feature>
<dbReference type="EMBL" id="VIKS01000008">
    <property type="protein sequence ID" value="TQV87314.1"/>
    <property type="molecule type" value="Genomic_DNA"/>
</dbReference>
<evidence type="ECO:0008006" key="4">
    <source>
        <dbReference type="Google" id="ProtNLM"/>
    </source>
</evidence>
<name>A0A545UCW9_9GAMM</name>
<feature type="chain" id="PRO_5021723152" description="Carboxypeptidase regulatory-like domain-containing protein" evidence="1">
    <location>
        <begin position="23"/>
        <end position="169"/>
    </location>
</feature>
<organism evidence="2 3">
    <name type="scientific">Aliikangiella coralliicola</name>
    <dbReference type="NCBI Taxonomy" id="2592383"/>
    <lineage>
        <taxon>Bacteria</taxon>
        <taxon>Pseudomonadati</taxon>
        <taxon>Pseudomonadota</taxon>
        <taxon>Gammaproteobacteria</taxon>
        <taxon>Oceanospirillales</taxon>
        <taxon>Pleioneaceae</taxon>
        <taxon>Aliikangiella</taxon>
    </lineage>
</organism>
<dbReference type="Proteomes" id="UP000315439">
    <property type="component" value="Unassembled WGS sequence"/>
</dbReference>
<keyword evidence="1" id="KW-0732">Signal</keyword>
<evidence type="ECO:0000313" key="3">
    <source>
        <dbReference type="Proteomes" id="UP000315439"/>
    </source>
</evidence>
<dbReference type="AlphaFoldDB" id="A0A545UCW9"/>
<gene>
    <name evidence="2" type="ORF">FLL46_12760</name>
</gene>
<keyword evidence="3" id="KW-1185">Reference proteome</keyword>